<dbReference type="AlphaFoldDB" id="A0A9W6XDH6"/>
<feature type="coiled-coil region" evidence="1">
    <location>
        <begin position="148"/>
        <end position="182"/>
    </location>
</feature>
<evidence type="ECO:0000256" key="2">
    <source>
        <dbReference type="SAM" id="MobiDB-lite"/>
    </source>
</evidence>
<evidence type="ECO:0000313" key="3">
    <source>
        <dbReference type="EMBL" id="GMF36312.1"/>
    </source>
</evidence>
<feature type="compositionally biased region" description="Polar residues" evidence="2">
    <location>
        <begin position="392"/>
        <end position="401"/>
    </location>
</feature>
<reference evidence="3" key="1">
    <citation type="submission" date="2023-04" db="EMBL/GenBank/DDBJ databases">
        <title>Phytophthora fragariaefolia NBRC 109709.</title>
        <authorList>
            <person name="Ichikawa N."/>
            <person name="Sato H."/>
            <person name="Tonouchi N."/>
        </authorList>
    </citation>
    <scope>NUCLEOTIDE SEQUENCE</scope>
    <source>
        <strain evidence="3">NBRC 109709</strain>
    </source>
</reference>
<accession>A0A9W6XDH6</accession>
<keyword evidence="1" id="KW-0175">Coiled coil</keyword>
<feature type="compositionally biased region" description="Low complexity" evidence="2">
    <location>
        <begin position="446"/>
        <end position="464"/>
    </location>
</feature>
<feature type="compositionally biased region" description="Low complexity" evidence="2">
    <location>
        <begin position="414"/>
        <end position="431"/>
    </location>
</feature>
<feature type="compositionally biased region" description="Polar residues" evidence="2">
    <location>
        <begin position="337"/>
        <end position="356"/>
    </location>
</feature>
<evidence type="ECO:0000313" key="4">
    <source>
        <dbReference type="Proteomes" id="UP001165121"/>
    </source>
</evidence>
<feature type="region of interest" description="Disordered" evidence="2">
    <location>
        <begin position="337"/>
        <end position="482"/>
    </location>
</feature>
<dbReference type="EMBL" id="BSXT01000930">
    <property type="protein sequence ID" value="GMF36312.1"/>
    <property type="molecule type" value="Genomic_DNA"/>
</dbReference>
<dbReference type="OrthoDB" id="126918at2759"/>
<dbReference type="Proteomes" id="UP001165121">
    <property type="component" value="Unassembled WGS sequence"/>
</dbReference>
<comment type="caution">
    <text evidence="3">The sequence shown here is derived from an EMBL/GenBank/DDBJ whole genome shotgun (WGS) entry which is preliminary data.</text>
</comment>
<organism evidence="3 4">
    <name type="scientific">Phytophthora fragariaefolia</name>
    <dbReference type="NCBI Taxonomy" id="1490495"/>
    <lineage>
        <taxon>Eukaryota</taxon>
        <taxon>Sar</taxon>
        <taxon>Stramenopiles</taxon>
        <taxon>Oomycota</taxon>
        <taxon>Peronosporomycetes</taxon>
        <taxon>Peronosporales</taxon>
        <taxon>Peronosporaceae</taxon>
        <taxon>Phytophthora</taxon>
    </lineage>
</organism>
<evidence type="ECO:0000256" key="1">
    <source>
        <dbReference type="SAM" id="Coils"/>
    </source>
</evidence>
<gene>
    <name evidence="3" type="ORF">Pfra01_000985900</name>
</gene>
<feature type="coiled-coil region" evidence="1">
    <location>
        <begin position="219"/>
        <end position="246"/>
    </location>
</feature>
<protein>
    <submittedName>
        <fullName evidence="3">Unnamed protein product</fullName>
    </submittedName>
</protein>
<keyword evidence="4" id="KW-1185">Reference proteome</keyword>
<sequence length="929" mass="100257">MPRPHAEILASMLKDASAETSERVIAVLGSRLEAMTRLVVGLHLEPSIRGDRRVRSKMEPDKCLDDVISALIPDSRVGADNPLDVVILRAQVYAAETAQASAERELAKETFRRENAAAVTSSTTKDLAETLRQLQISRDITARYQHDASALNTVLEQHKELYQRMENQVKATEDSVQRLTSQLTREREVFKAAVAANTAQSRRLYNLLSSSGAADVSTKTYLRRRNEDLQERVKRLIAANRTLRARVNLEELDPDTSVLVAEGDSSLVVAACLDCFSDLSCFLLGLSTGELGWGLLNLSDETRVVVRDALKAADVSRSVDEIVDSVARAAFQVSTLPSEMSPKTQAAETRRTSPGTSLAEVREATSKRKALSSFAAPARKRLRGSESDSGDHTASSDTSTLQRRKIAARPASTPVASKSRSLSLSRSSSKAPSPPPKQSSPRSRRASAACSRATSRAVARTSSPVRGGVTASSPVDSRASASLAPPVTTASFGAPDATAAGGVSPSHLTTSLQEAQATLASQSFRSALSCDESVATIVLSDGEAEVEDQPKSAAVASSVPCTRPAVSSGSASTVDLSSWFRSPLESSSLGVQVSAAAPLVVSETFSYNSVPFFDRSEAETNIASRRQAFVDAWRGSGFSASASGSSSIRGPASHRARVEAGGQVGSTFRLAWISSARGIEVLDEDSQLSSAASLGFALWERDHWIPARAVELYFEVAYRTLKESFDEASRPSLQVSVDAAKDRWMAYVRERTQRSDRLRQKLVCTLWEWCRSDRFPDVDIELMFEPSMPGFSLEPLAWTPRTTDLLSELPALEGKEPWRSGWVDVPSPHPYNTTFVPRNPSFPLFVPVGYSRDMVHDQVVLDPSLDPHEISTSWLQVPSVPSLPDESASDVSLLPTGPVRSSLPAPASDVQLQLLVQATAADSDGVTEI</sequence>
<proteinExistence type="predicted"/>
<name>A0A9W6XDH6_9STRA</name>